<reference evidence="2 3" key="1">
    <citation type="journal article" date="2020" name="Genomics">
        <title>Complete, high-quality genomes from long-read metagenomic sequencing of two wolf lichen thalli reveals enigmatic genome architecture.</title>
        <authorList>
            <person name="McKenzie S.K."/>
            <person name="Walston R.F."/>
            <person name="Allen J.L."/>
        </authorList>
    </citation>
    <scope>NUCLEOTIDE SEQUENCE [LARGE SCALE GENOMIC DNA]</scope>
    <source>
        <strain evidence="2">WasteWater2</strain>
    </source>
</reference>
<keyword evidence="3" id="KW-1185">Reference proteome</keyword>
<feature type="compositionally biased region" description="Low complexity" evidence="1">
    <location>
        <begin position="33"/>
        <end position="56"/>
    </location>
</feature>
<dbReference type="Proteomes" id="UP000578531">
    <property type="component" value="Unassembled WGS sequence"/>
</dbReference>
<organism evidence="2 3">
    <name type="scientific">Letharia columbiana</name>
    <dbReference type="NCBI Taxonomy" id="112416"/>
    <lineage>
        <taxon>Eukaryota</taxon>
        <taxon>Fungi</taxon>
        <taxon>Dikarya</taxon>
        <taxon>Ascomycota</taxon>
        <taxon>Pezizomycotina</taxon>
        <taxon>Lecanoromycetes</taxon>
        <taxon>OSLEUM clade</taxon>
        <taxon>Lecanoromycetidae</taxon>
        <taxon>Lecanorales</taxon>
        <taxon>Lecanorineae</taxon>
        <taxon>Parmeliaceae</taxon>
        <taxon>Letharia</taxon>
    </lineage>
</organism>
<evidence type="ECO:0000256" key="1">
    <source>
        <dbReference type="SAM" id="MobiDB-lite"/>
    </source>
</evidence>
<proteinExistence type="predicted"/>
<protein>
    <submittedName>
        <fullName evidence="2">Uncharacterized protein</fullName>
    </submittedName>
</protein>
<feature type="region of interest" description="Disordered" evidence="1">
    <location>
        <begin position="1"/>
        <end position="61"/>
    </location>
</feature>
<sequence>MSASNFLQLQTRAAYPPGRPQIQPDKDIQFGTSRSSSTSASSPRSSPESSPSHSPSTDWARCSRCHRSVSVDGSLPSMTGVSFGTNSYYCQRSRPAIHVGLLPVMALQTRRKAGDAMTDEMMENLLCVQTRAKGNAMLSAVRQCD</sequence>
<comment type="caution">
    <text evidence="2">The sequence shown here is derived from an EMBL/GenBank/DDBJ whole genome shotgun (WGS) entry which is preliminary data.</text>
</comment>
<feature type="compositionally biased region" description="Polar residues" evidence="1">
    <location>
        <begin position="1"/>
        <end position="11"/>
    </location>
</feature>
<dbReference type="EMBL" id="JACCJC010000003">
    <property type="protein sequence ID" value="KAF6240526.1"/>
    <property type="molecule type" value="Genomic_DNA"/>
</dbReference>
<evidence type="ECO:0000313" key="2">
    <source>
        <dbReference type="EMBL" id="KAF6240526.1"/>
    </source>
</evidence>
<name>A0A8H6G4T1_9LECA</name>
<gene>
    <name evidence="2" type="ORF">HO173_001194</name>
</gene>
<dbReference type="GeneID" id="59282870"/>
<accession>A0A8H6G4T1</accession>
<dbReference type="AlphaFoldDB" id="A0A8H6G4T1"/>
<evidence type="ECO:0000313" key="3">
    <source>
        <dbReference type="Proteomes" id="UP000578531"/>
    </source>
</evidence>
<dbReference type="RefSeq" id="XP_037169785.1">
    <property type="nucleotide sequence ID" value="XM_037303138.1"/>
</dbReference>
<dbReference type="OrthoDB" id="3920481at2759"/>